<evidence type="ECO:0000256" key="1">
    <source>
        <dbReference type="SAM" id="Phobius"/>
    </source>
</evidence>
<dbReference type="AlphaFoldDB" id="A0A1B7N6N8"/>
<dbReference type="InParanoid" id="A0A1B7N6N8"/>
<dbReference type="InterPro" id="IPR045339">
    <property type="entry name" value="DUF6534"/>
</dbReference>
<feature type="transmembrane region" description="Helical" evidence="1">
    <location>
        <begin position="97"/>
        <end position="115"/>
    </location>
</feature>
<sequence>MSLSLQAPLLNLPDTFGALFIAGNFAAILFGVTNVQAFVYFQTHRGSGITSLKLVIIGLWTLDALHLAMIIHSVYYYLVIDYANITIVTEIVWSFKLQALFDLVIILIVHLLYAYRIWIVSKGRSRVLPITVGIIVILELGVDIAMLWAIYRCYVLSDIAGVMWVTYTTLGTGTFIDFVIASSLCYFLATSRTGFSSTDSLLTKLMVYTINTGCLTSVCSIAGIITCAVMPQTFIFLGIEFLIAKLYINSFLALLNARHYLQTRPDTVDLSNYHVYRGIYRPELRVNVPQDENLKTSRKNVFNSKHLDEEELRPTRPALAVMSPRPIEMTIEMSSLSSV</sequence>
<keyword evidence="1" id="KW-0472">Membrane</keyword>
<dbReference type="EMBL" id="KV448209">
    <property type="protein sequence ID" value="OAX40514.1"/>
    <property type="molecule type" value="Genomic_DNA"/>
</dbReference>
<feature type="transmembrane region" description="Helical" evidence="1">
    <location>
        <begin position="20"/>
        <end position="42"/>
    </location>
</feature>
<organism evidence="3 4">
    <name type="scientific">Rhizopogon vinicolor AM-OR11-026</name>
    <dbReference type="NCBI Taxonomy" id="1314800"/>
    <lineage>
        <taxon>Eukaryota</taxon>
        <taxon>Fungi</taxon>
        <taxon>Dikarya</taxon>
        <taxon>Basidiomycota</taxon>
        <taxon>Agaricomycotina</taxon>
        <taxon>Agaricomycetes</taxon>
        <taxon>Agaricomycetidae</taxon>
        <taxon>Boletales</taxon>
        <taxon>Suillineae</taxon>
        <taxon>Rhizopogonaceae</taxon>
        <taxon>Rhizopogon</taxon>
    </lineage>
</organism>
<keyword evidence="1" id="KW-0812">Transmembrane</keyword>
<feature type="transmembrane region" description="Helical" evidence="1">
    <location>
        <begin position="234"/>
        <end position="255"/>
    </location>
</feature>
<dbReference type="Pfam" id="PF20152">
    <property type="entry name" value="DUF6534"/>
    <property type="match status" value="1"/>
</dbReference>
<feature type="transmembrane region" description="Helical" evidence="1">
    <location>
        <begin position="127"/>
        <end position="151"/>
    </location>
</feature>
<dbReference type="PANTHER" id="PTHR40465">
    <property type="entry name" value="CHROMOSOME 1, WHOLE GENOME SHOTGUN SEQUENCE"/>
    <property type="match status" value="1"/>
</dbReference>
<evidence type="ECO:0000313" key="4">
    <source>
        <dbReference type="Proteomes" id="UP000092154"/>
    </source>
</evidence>
<feature type="transmembrane region" description="Helical" evidence="1">
    <location>
        <begin position="201"/>
        <end position="228"/>
    </location>
</feature>
<dbReference type="PANTHER" id="PTHR40465:SF1">
    <property type="entry name" value="DUF6534 DOMAIN-CONTAINING PROTEIN"/>
    <property type="match status" value="1"/>
</dbReference>
<dbReference type="OrthoDB" id="2535105at2759"/>
<feature type="transmembrane region" description="Helical" evidence="1">
    <location>
        <begin position="163"/>
        <end position="189"/>
    </location>
</feature>
<protein>
    <recommendedName>
        <fullName evidence="2">DUF6534 domain-containing protein</fullName>
    </recommendedName>
</protein>
<evidence type="ECO:0000313" key="3">
    <source>
        <dbReference type="EMBL" id="OAX40514.1"/>
    </source>
</evidence>
<name>A0A1B7N6N8_9AGAM</name>
<keyword evidence="1" id="KW-1133">Transmembrane helix</keyword>
<keyword evidence="4" id="KW-1185">Reference proteome</keyword>
<reference evidence="3 4" key="1">
    <citation type="submission" date="2016-06" db="EMBL/GenBank/DDBJ databases">
        <title>Comparative genomics of the ectomycorrhizal sister species Rhizopogon vinicolor and Rhizopogon vesiculosus (Basidiomycota: Boletales) reveals a divergence of the mating type B locus.</title>
        <authorList>
            <consortium name="DOE Joint Genome Institute"/>
            <person name="Mujic A.B."/>
            <person name="Kuo A."/>
            <person name="Tritt A."/>
            <person name="Lipzen A."/>
            <person name="Chen C."/>
            <person name="Johnson J."/>
            <person name="Sharma A."/>
            <person name="Barry K."/>
            <person name="Grigoriev I.V."/>
            <person name="Spatafora J.W."/>
        </authorList>
    </citation>
    <scope>NUCLEOTIDE SEQUENCE [LARGE SCALE GENOMIC DNA]</scope>
    <source>
        <strain evidence="3 4">AM-OR11-026</strain>
    </source>
</reference>
<proteinExistence type="predicted"/>
<feature type="domain" description="DUF6534" evidence="2">
    <location>
        <begin position="174"/>
        <end position="260"/>
    </location>
</feature>
<gene>
    <name evidence="3" type="ORF">K503DRAFT_768518</name>
</gene>
<dbReference type="Proteomes" id="UP000092154">
    <property type="component" value="Unassembled WGS sequence"/>
</dbReference>
<accession>A0A1B7N6N8</accession>
<evidence type="ECO:0000259" key="2">
    <source>
        <dbReference type="Pfam" id="PF20152"/>
    </source>
</evidence>
<feature type="transmembrane region" description="Helical" evidence="1">
    <location>
        <begin position="54"/>
        <end position="77"/>
    </location>
</feature>